<gene>
    <name evidence="5" type="ORF">F897_01682</name>
</gene>
<dbReference type="InterPro" id="IPR003593">
    <property type="entry name" value="AAA+_ATPase"/>
</dbReference>
<dbReference type="GO" id="GO:0005524">
    <property type="term" value="F:ATP binding"/>
    <property type="evidence" value="ECO:0007669"/>
    <property type="project" value="UniProtKB-KW"/>
</dbReference>
<dbReference type="Gene3D" id="3.40.50.300">
    <property type="entry name" value="P-loop containing nucleotide triphosphate hydrolases"/>
    <property type="match status" value="1"/>
</dbReference>
<reference evidence="5 6" key="1">
    <citation type="submission" date="2013-02" db="EMBL/GenBank/DDBJ databases">
        <title>The Genome Sequence of Acinetobacter sp. NIPH 2171.</title>
        <authorList>
            <consortium name="The Broad Institute Genome Sequencing Platform"/>
            <consortium name="The Broad Institute Genome Sequencing Center for Infectious Disease"/>
            <person name="Cerqueira G."/>
            <person name="Feldgarden M."/>
            <person name="Courvalin P."/>
            <person name="Perichon B."/>
            <person name="Grillot-Courvalin C."/>
            <person name="Clermont D."/>
            <person name="Rocha E."/>
            <person name="Yoon E.-J."/>
            <person name="Nemec A."/>
            <person name="Walker B."/>
            <person name="Young S.K."/>
            <person name="Zeng Q."/>
            <person name="Gargeya S."/>
            <person name="Fitzgerald M."/>
            <person name="Haas B."/>
            <person name="Abouelleil A."/>
            <person name="Alvarado L."/>
            <person name="Arachchi H.M."/>
            <person name="Berlin A.M."/>
            <person name="Chapman S.B."/>
            <person name="Dewar J."/>
            <person name="Goldberg J."/>
            <person name="Griggs A."/>
            <person name="Gujja S."/>
            <person name="Hansen M."/>
            <person name="Howarth C."/>
            <person name="Imamovic A."/>
            <person name="Larimer J."/>
            <person name="McCowan C."/>
            <person name="Murphy C."/>
            <person name="Neiman D."/>
            <person name="Pearson M."/>
            <person name="Priest M."/>
            <person name="Roberts A."/>
            <person name="Saif S."/>
            <person name="Shea T."/>
            <person name="Sisk P."/>
            <person name="Sykes S."/>
            <person name="Wortman J."/>
            <person name="Nusbaum C."/>
            <person name="Birren B."/>
        </authorList>
    </citation>
    <scope>NUCLEOTIDE SEQUENCE [LARGE SCALE GENOMIC DNA]</scope>
    <source>
        <strain evidence="5 6">NIPH 2171</strain>
    </source>
</reference>
<feature type="domain" description="AAA+ ATPase" evidence="4">
    <location>
        <begin position="7"/>
        <end position="171"/>
    </location>
</feature>
<proteinExistence type="predicted"/>
<keyword evidence="3" id="KW-0067">ATP-binding</keyword>
<protein>
    <recommendedName>
        <fullName evidence="4">AAA+ ATPase domain-containing protein</fullName>
    </recommendedName>
</protein>
<organism evidence="5 6">
    <name type="scientific">Acinetobacter variabilis</name>
    <dbReference type="NCBI Taxonomy" id="70346"/>
    <lineage>
        <taxon>Bacteria</taxon>
        <taxon>Pseudomonadati</taxon>
        <taxon>Pseudomonadota</taxon>
        <taxon>Gammaproteobacteria</taxon>
        <taxon>Moraxellales</taxon>
        <taxon>Moraxellaceae</taxon>
        <taxon>Acinetobacter</taxon>
    </lineage>
</organism>
<dbReference type="PATRIC" id="fig|1217693.3.peg.1618"/>
<sequence length="172" mass="19159">MNLALSAGEKIHIVGRNGSGKSTLLKLTALQKQQPLDQIFLARNCFYLDQNFSFLNEALSAIENLRQMNPDIPEVKWRNLLGQLRIRGDKGTYPLPQLSGGEKLKVALLGLSQVSPQPELLLLDEPENHLDIESKASLASAIRSYKGAMILVSHDEQFVRDCGITEVFNMNE</sequence>
<evidence type="ECO:0000256" key="2">
    <source>
        <dbReference type="ARBA" id="ARBA00022741"/>
    </source>
</evidence>
<name>N9MJ00_9GAMM</name>
<dbReference type="GO" id="GO:0016887">
    <property type="term" value="F:ATP hydrolysis activity"/>
    <property type="evidence" value="ECO:0007669"/>
    <property type="project" value="InterPro"/>
</dbReference>
<comment type="caution">
    <text evidence="5">The sequence shown here is derived from an EMBL/GenBank/DDBJ whole genome shotgun (WGS) entry which is preliminary data.</text>
</comment>
<keyword evidence="2" id="KW-0547">Nucleotide-binding</keyword>
<keyword evidence="1" id="KW-0677">Repeat</keyword>
<dbReference type="SUPFAM" id="SSF52540">
    <property type="entry name" value="P-loop containing nucleoside triphosphate hydrolases"/>
    <property type="match status" value="1"/>
</dbReference>
<evidence type="ECO:0000313" key="5">
    <source>
        <dbReference type="EMBL" id="ENX08538.1"/>
    </source>
</evidence>
<dbReference type="SMART" id="SM00382">
    <property type="entry name" value="AAA"/>
    <property type="match status" value="1"/>
</dbReference>
<dbReference type="PANTHER" id="PTHR19211">
    <property type="entry name" value="ATP-BINDING TRANSPORT PROTEIN-RELATED"/>
    <property type="match status" value="1"/>
</dbReference>
<dbReference type="PANTHER" id="PTHR19211:SF6">
    <property type="entry name" value="BLL7188 PROTEIN"/>
    <property type="match status" value="1"/>
</dbReference>
<dbReference type="EMBL" id="APRS01000012">
    <property type="protein sequence ID" value="ENX08538.1"/>
    <property type="molecule type" value="Genomic_DNA"/>
</dbReference>
<evidence type="ECO:0000259" key="4">
    <source>
        <dbReference type="SMART" id="SM00382"/>
    </source>
</evidence>
<evidence type="ECO:0000313" key="6">
    <source>
        <dbReference type="Proteomes" id="UP000013101"/>
    </source>
</evidence>
<evidence type="ECO:0000256" key="1">
    <source>
        <dbReference type="ARBA" id="ARBA00022737"/>
    </source>
</evidence>
<accession>N9MJ00</accession>
<dbReference type="Pfam" id="PF00005">
    <property type="entry name" value="ABC_tran"/>
    <property type="match status" value="1"/>
</dbReference>
<dbReference type="InterPro" id="IPR003439">
    <property type="entry name" value="ABC_transporter-like_ATP-bd"/>
</dbReference>
<dbReference type="AlphaFoldDB" id="N9MJ00"/>
<dbReference type="STRING" id="70346.F897_01682"/>
<dbReference type="InterPro" id="IPR027417">
    <property type="entry name" value="P-loop_NTPase"/>
</dbReference>
<dbReference type="InterPro" id="IPR050611">
    <property type="entry name" value="ABCF"/>
</dbReference>
<dbReference type="HOGENOM" id="CLU_000604_36_3_6"/>
<evidence type="ECO:0000256" key="3">
    <source>
        <dbReference type="ARBA" id="ARBA00022840"/>
    </source>
</evidence>
<dbReference type="Proteomes" id="UP000013101">
    <property type="component" value="Unassembled WGS sequence"/>
</dbReference>